<keyword evidence="3" id="KW-1185">Reference proteome</keyword>
<reference evidence="2 3" key="1">
    <citation type="journal article" date="2022" name="Nat. Plants">
        <title>Genomes of leafy and leafless Platanthera orchids illuminate the evolution of mycoheterotrophy.</title>
        <authorList>
            <person name="Li M.H."/>
            <person name="Liu K.W."/>
            <person name="Li Z."/>
            <person name="Lu H.C."/>
            <person name="Ye Q.L."/>
            <person name="Zhang D."/>
            <person name="Wang J.Y."/>
            <person name="Li Y.F."/>
            <person name="Zhong Z.M."/>
            <person name="Liu X."/>
            <person name="Yu X."/>
            <person name="Liu D.K."/>
            <person name="Tu X.D."/>
            <person name="Liu B."/>
            <person name="Hao Y."/>
            <person name="Liao X.Y."/>
            <person name="Jiang Y.T."/>
            <person name="Sun W.H."/>
            <person name="Chen J."/>
            <person name="Chen Y.Q."/>
            <person name="Ai Y."/>
            <person name="Zhai J.W."/>
            <person name="Wu S.S."/>
            <person name="Zhou Z."/>
            <person name="Hsiao Y.Y."/>
            <person name="Wu W.L."/>
            <person name="Chen Y.Y."/>
            <person name="Lin Y.F."/>
            <person name="Hsu J.L."/>
            <person name="Li C.Y."/>
            <person name="Wang Z.W."/>
            <person name="Zhao X."/>
            <person name="Zhong W.Y."/>
            <person name="Ma X.K."/>
            <person name="Ma L."/>
            <person name="Huang J."/>
            <person name="Chen G.Z."/>
            <person name="Huang M.Z."/>
            <person name="Huang L."/>
            <person name="Peng D.H."/>
            <person name="Luo Y.B."/>
            <person name="Zou S.Q."/>
            <person name="Chen S.P."/>
            <person name="Lan S."/>
            <person name="Tsai W.C."/>
            <person name="Van de Peer Y."/>
            <person name="Liu Z.J."/>
        </authorList>
    </citation>
    <scope>NUCLEOTIDE SEQUENCE [LARGE SCALE GENOMIC DNA]</scope>
    <source>
        <strain evidence="2">Lor288</strain>
    </source>
</reference>
<sequence>MKRHCVLAAVTVLLGFAQLTAAYDFYVGGAKGWAVKPEESYSVWDKKMRFQVNDKLDHDFVRKRRNTLNESEEGRIKILKMISVQAFVVEDNGLTVETFLKQLSFLCRAC</sequence>
<evidence type="ECO:0000313" key="3">
    <source>
        <dbReference type="Proteomes" id="UP001412067"/>
    </source>
</evidence>
<comment type="caution">
    <text evidence="2">The sequence shown here is derived from an EMBL/GenBank/DDBJ whole genome shotgun (WGS) entry which is preliminary data.</text>
</comment>
<feature type="chain" id="PRO_5045477059" description="Phytocyanin domain-containing protein" evidence="1">
    <location>
        <begin position="23"/>
        <end position="110"/>
    </location>
</feature>
<keyword evidence="1" id="KW-0732">Signal</keyword>
<protein>
    <recommendedName>
        <fullName evidence="4">Phytocyanin domain-containing protein</fullName>
    </recommendedName>
</protein>
<feature type="signal peptide" evidence="1">
    <location>
        <begin position="1"/>
        <end position="22"/>
    </location>
</feature>
<name>A0ABR2LDP1_9ASPA</name>
<dbReference type="Proteomes" id="UP001412067">
    <property type="component" value="Unassembled WGS sequence"/>
</dbReference>
<gene>
    <name evidence="2" type="ORF">KSP40_PGU005657</name>
</gene>
<evidence type="ECO:0000256" key="1">
    <source>
        <dbReference type="SAM" id="SignalP"/>
    </source>
</evidence>
<dbReference type="Gene3D" id="2.60.40.420">
    <property type="entry name" value="Cupredoxins - blue copper proteins"/>
    <property type="match status" value="1"/>
</dbReference>
<organism evidence="2 3">
    <name type="scientific">Platanthera guangdongensis</name>
    <dbReference type="NCBI Taxonomy" id="2320717"/>
    <lineage>
        <taxon>Eukaryota</taxon>
        <taxon>Viridiplantae</taxon>
        <taxon>Streptophyta</taxon>
        <taxon>Embryophyta</taxon>
        <taxon>Tracheophyta</taxon>
        <taxon>Spermatophyta</taxon>
        <taxon>Magnoliopsida</taxon>
        <taxon>Liliopsida</taxon>
        <taxon>Asparagales</taxon>
        <taxon>Orchidaceae</taxon>
        <taxon>Orchidoideae</taxon>
        <taxon>Orchideae</taxon>
        <taxon>Orchidinae</taxon>
        <taxon>Platanthera</taxon>
    </lineage>
</organism>
<accession>A0ABR2LDP1</accession>
<dbReference type="SUPFAM" id="SSF49503">
    <property type="entry name" value="Cupredoxins"/>
    <property type="match status" value="1"/>
</dbReference>
<dbReference type="EMBL" id="JBBWWR010000021">
    <property type="protein sequence ID" value="KAK8937829.1"/>
    <property type="molecule type" value="Genomic_DNA"/>
</dbReference>
<proteinExistence type="predicted"/>
<evidence type="ECO:0000313" key="2">
    <source>
        <dbReference type="EMBL" id="KAK8937829.1"/>
    </source>
</evidence>
<evidence type="ECO:0008006" key="4">
    <source>
        <dbReference type="Google" id="ProtNLM"/>
    </source>
</evidence>
<dbReference type="InterPro" id="IPR008972">
    <property type="entry name" value="Cupredoxin"/>
</dbReference>